<gene>
    <name evidence="9" type="ORF">PGLA1383_LOCUS16475</name>
</gene>
<dbReference type="SUPFAM" id="SSF103473">
    <property type="entry name" value="MFS general substrate transporter"/>
    <property type="match status" value="1"/>
</dbReference>
<dbReference type="GO" id="GO:0016020">
    <property type="term" value="C:membrane"/>
    <property type="evidence" value="ECO:0007669"/>
    <property type="project" value="UniProtKB-SubCell"/>
</dbReference>
<dbReference type="InterPro" id="IPR036259">
    <property type="entry name" value="MFS_trans_sf"/>
</dbReference>
<feature type="transmembrane region" description="Helical" evidence="8">
    <location>
        <begin position="329"/>
        <end position="349"/>
    </location>
</feature>
<comment type="similarity">
    <text evidence="2">Belongs to the major facilitator superfamily. Folate-biopterin transporter (TC 2.A.71) family.</text>
</comment>
<feature type="transmembrane region" description="Helical" evidence="8">
    <location>
        <begin position="206"/>
        <end position="226"/>
    </location>
</feature>
<feature type="transmembrane region" description="Helical" evidence="8">
    <location>
        <begin position="465"/>
        <end position="486"/>
    </location>
</feature>
<dbReference type="OMA" id="AVYINIA"/>
<organism evidence="9 10">
    <name type="scientific">Polarella glacialis</name>
    <name type="common">Dinoflagellate</name>
    <dbReference type="NCBI Taxonomy" id="89957"/>
    <lineage>
        <taxon>Eukaryota</taxon>
        <taxon>Sar</taxon>
        <taxon>Alveolata</taxon>
        <taxon>Dinophyceae</taxon>
        <taxon>Suessiales</taxon>
        <taxon>Suessiaceae</taxon>
        <taxon>Polarella</taxon>
    </lineage>
</organism>
<protein>
    <recommendedName>
        <fullName evidence="11">Folate/biopterin transporter</fullName>
    </recommendedName>
</protein>
<accession>A0A813EGK6</accession>
<feature type="region of interest" description="Disordered" evidence="7">
    <location>
        <begin position="544"/>
        <end position="597"/>
    </location>
</feature>
<dbReference type="Gene3D" id="1.20.1250.20">
    <property type="entry name" value="MFS general substrate transporter like domains"/>
    <property type="match status" value="1"/>
</dbReference>
<name>A0A813EGK6_POLGL</name>
<feature type="compositionally biased region" description="Low complexity" evidence="7">
    <location>
        <begin position="571"/>
        <end position="584"/>
    </location>
</feature>
<evidence type="ECO:0000256" key="3">
    <source>
        <dbReference type="ARBA" id="ARBA00022448"/>
    </source>
</evidence>
<evidence type="ECO:0000256" key="5">
    <source>
        <dbReference type="ARBA" id="ARBA00022989"/>
    </source>
</evidence>
<evidence type="ECO:0000256" key="1">
    <source>
        <dbReference type="ARBA" id="ARBA00004141"/>
    </source>
</evidence>
<feature type="transmembrane region" description="Helical" evidence="8">
    <location>
        <begin position="364"/>
        <end position="386"/>
    </location>
</feature>
<dbReference type="AlphaFoldDB" id="A0A813EGK6"/>
<dbReference type="PANTHER" id="PTHR31585:SF51">
    <property type="entry name" value="TRANSPORTER, PUTATIVE-RELATED"/>
    <property type="match status" value="1"/>
</dbReference>
<feature type="transmembrane region" description="Helical" evidence="8">
    <location>
        <begin position="506"/>
        <end position="530"/>
    </location>
</feature>
<keyword evidence="5 8" id="KW-1133">Transmembrane helix</keyword>
<sequence length="610" mass="65199">MAMKSGTQADSAKAMEPGMKAESAEALEPGMNANSAAAIEPGVKVDSADAGPSRFQQLRRSFGDPFLGYLGLTYFGLKGLAFSLVSTTMLPYFQLMGVSGAHFQLAEVVARIPWSMKGWIGVLSDVFPLGPFHKRGYLQLSSLVGIAGLAGLALIPLQGLDPSNVWYVALLFCASNVFFATFDLLCEGTYSEIIREQGGGSEVLTMVWFSLQLGALVAALLVGLLVDAHGPQPMLLPCLPLALLALWRTSKGDLPEEKARSWKSLRLKLYSEPELFQLAGVMALGGLGLAMSAVFLGRTHRGIFAFTVSGGLVLYSFKTLPRTLAKCNLYMFLISVSHMNLSGPLAYFYTGGPGCVPDGPHFSYSYYLAVSNVVGAAGAAIGAVLFQTIQTWSFQGAFCITTFVQVLASGFDLLIISRKNLAIGLSDEFTYLFGDAACQSIAAQMATMPMALLTARLCPRGAEATVFAILAGFQNFGSAVGSVLGVQLAESFGVEASKDGPCNFEWLSTLVVFCHCVMPIACLSFTWCLVPGARIDDEAAFESEQPPPSFCSPAASPMSSPRLTPYDSPRSSNNYNNNNNTNSTAEEEPPGPMPDTQEYCLMQDEAFLVL</sequence>
<feature type="transmembrane region" description="Helical" evidence="8">
    <location>
        <begin position="398"/>
        <end position="417"/>
    </location>
</feature>
<evidence type="ECO:0008006" key="11">
    <source>
        <dbReference type="Google" id="ProtNLM"/>
    </source>
</evidence>
<keyword evidence="3" id="KW-0813">Transport</keyword>
<feature type="transmembrane region" description="Helical" evidence="8">
    <location>
        <begin position="275"/>
        <end position="296"/>
    </location>
</feature>
<evidence type="ECO:0000313" key="10">
    <source>
        <dbReference type="Proteomes" id="UP000654075"/>
    </source>
</evidence>
<dbReference type="OrthoDB" id="754047at2759"/>
<keyword evidence="6 8" id="KW-0472">Membrane</keyword>
<keyword evidence="4 8" id="KW-0812">Transmembrane</keyword>
<dbReference type="InterPro" id="IPR039309">
    <property type="entry name" value="BT1"/>
</dbReference>
<evidence type="ECO:0000256" key="7">
    <source>
        <dbReference type="SAM" id="MobiDB-lite"/>
    </source>
</evidence>
<evidence type="ECO:0000313" key="9">
    <source>
        <dbReference type="EMBL" id="CAE8598061.1"/>
    </source>
</evidence>
<evidence type="ECO:0000256" key="6">
    <source>
        <dbReference type="ARBA" id="ARBA00023136"/>
    </source>
</evidence>
<feature type="compositionally biased region" description="Polar residues" evidence="7">
    <location>
        <begin position="1"/>
        <end position="10"/>
    </location>
</feature>
<dbReference type="Pfam" id="PF03092">
    <property type="entry name" value="BT1"/>
    <property type="match status" value="1"/>
</dbReference>
<feature type="transmembrane region" description="Helical" evidence="8">
    <location>
        <begin position="66"/>
        <end position="86"/>
    </location>
</feature>
<dbReference type="Proteomes" id="UP000654075">
    <property type="component" value="Unassembled WGS sequence"/>
</dbReference>
<comment type="caution">
    <text evidence="9">The sequence shown here is derived from an EMBL/GenBank/DDBJ whole genome shotgun (WGS) entry which is preliminary data.</text>
</comment>
<proteinExistence type="inferred from homology"/>
<comment type="subcellular location">
    <subcellularLocation>
        <location evidence="1">Membrane</location>
        <topology evidence="1">Multi-pass membrane protein</topology>
    </subcellularLocation>
</comment>
<evidence type="ECO:0000256" key="8">
    <source>
        <dbReference type="SAM" id="Phobius"/>
    </source>
</evidence>
<evidence type="ECO:0000256" key="4">
    <source>
        <dbReference type="ARBA" id="ARBA00022692"/>
    </source>
</evidence>
<feature type="region of interest" description="Disordered" evidence="7">
    <location>
        <begin position="1"/>
        <end position="20"/>
    </location>
</feature>
<feature type="compositionally biased region" description="Low complexity" evidence="7">
    <location>
        <begin position="551"/>
        <end position="561"/>
    </location>
</feature>
<keyword evidence="10" id="KW-1185">Reference proteome</keyword>
<reference evidence="9" key="1">
    <citation type="submission" date="2021-02" db="EMBL/GenBank/DDBJ databases">
        <authorList>
            <person name="Dougan E. K."/>
            <person name="Rhodes N."/>
            <person name="Thang M."/>
            <person name="Chan C."/>
        </authorList>
    </citation>
    <scope>NUCLEOTIDE SEQUENCE</scope>
</reference>
<evidence type="ECO:0000256" key="2">
    <source>
        <dbReference type="ARBA" id="ARBA00007015"/>
    </source>
</evidence>
<feature type="transmembrane region" description="Helical" evidence="8">
    <location>
        <begin position="165"/>
        <end position="185"/>
    </location>
</feature>
<feature type="transmembrane region" description="Helical" evidence="8">
    <location>
        <begin position="137"/>
        <end position="159"/>
    </location>
</feature>
<dbReference type="EMBL" id="CAJNNV010009991">
    <property type="protein sequence ID" value="CAE8598061.1"/>
    <property type="molecule type" value="Genomic_DNA"/>
</dbReference>
<dbReference type="PANTHER" id="PTHR31585">
    <property type="entry name" value="FOLATE-BIOPTERIN TRANSPORTER 1, CHLOROPLASTIC"/>
    <property type="match status" value="1"/>
</dbReference>
<feature type="transmembrane region" description="Helical" evidence="8">
    <location>
        <begin position="429"/>
        <end position="453"/>
    </location>
</feature>